<evidence type="ECO:0000313" key="1">
    <source>
        <dbReference type="EMBL" id="CAG8436304.1"/>
    </source>
</evidence>
<dbReference type="InterPro" id="IPR036910">
    <property type="entry name" value="HMG_box_dom_sf"/>
</dbReference>
<dbReference type="AlphaFoldDB" id="A0A9N8V4G4"/>
<evidence type="ECO:0000313" key="2">
    <source>
        <dbReference type="Proteomes" id="UP000789375"/>
    </source>
</evidence>
<gene>
    <name evidence="1" type="ORF">FMOSSE_LOCUS374</name>
</gene>
<name>A0A9N8V4G4_FUNMO</name>
<proteinExistence type="predicted"/>
<dbReference type="Proteomes" id="UP000789375">
    <property type="component" value="Unassembled WGS sequence"/>
</dbReference>
<keyword evidence="2" id="KW-1185">Reference proteome</keyword>
<organism evidence="1 2">
    <name type="scientific">Funneliformis mosseae</name>
    <name type="common">Endomycorrhizal fungus</name>
    <name type="synonym">Glomus mosseae</name>
    <dbReference type="NCBI Taxonomy" id="27381"/>
    <lineage>
        <taxon>Eukaryota</taxon>
        <taxon>Fungi</taxon>
        <taxon>Fungi incertae sedis</taxon>
        <taxon>Mucoromycota</taxon>
        <taxon>Glomeromycotina</taxon>
        <taxon>Glomeromycetes</taxon>
        <taxon>Glomerales</taxon>
        <taxon>Glomeraceae</taxon>
        <taxon>Funneliformis</taxon>
    </lineage>
</organism>
<accession>A0A9N8V4G4</accession>
<protein>
    <submittedName>
        <fullName evidence="1">11148_t:CDS:1</fullName>
    </submittedName>
</protein>
<sequence length="409" mass="47445">MSELKNNLDYFTVDKIITLRRGKYKTDIDNAIQSLKYEIDNNDMEIYVIKYSKNVERNRDGKIKRPSNSNILYTNTLNKHLDQVVEKICEDHQVKRCMKMPLGKKFSKIIWEELKEEQKYTDFFKELATKIKEAHAKKNPGYVYKPNRNKNKHTIIKQYRPKNDDHLPRETKNSSSTAHLHAQSITIAPNDCVDNPQQMESAQAQVMPQESMNKSSKAHLQSQRFNISPNDHDDSQLMEIAQAQVMTNESMNNSNAHLQSQRFNISNDHVRQMSSAQVQIMSHNFSNTNLQSQSFNHVDHSQQMNGAQVQVMSHESMNNSSNTHLQAQGNDHIGTTQRTYVNGQGVYDSENILDEPILPEFNEKTIPKELYVKPFSIHNDILMQQYPFDDHQGEYNHLNGNDLFIPNYS</sequence>
<comment type="caution">
    <text evidence="1">The sequence shown here is derived from an EMBL/GenBank/DDBJ whole genome shotgun (WGS) entry which is preliminary data.</text>
</comment>
<reference evidence="1" key="1">
    <citation type="submission" date="2021-06" db="EMBL/GenBank/DDBJ databases">
        <authorList>
            <person name="Kallberg Y."/>
            <person name="Tangrot J."/>
            <person name="Rosling A."/>
        </authorList>
    </citation>
    <scope>NUCLEOTIDE SEQUENCE</scope>
    <source>
        <strain evidence="1">87-6 pot B 2015</strain>
    </source>
</reference>
<dbReference type="SUPFAM" id="SSF47095">
    <property type="entry name" value="HMG-box"/>
    <property type="match status" value="1"/>
</dbReference>
<dbReference type="Gene3D" id="1.10.30.10">
    <property type="entry name" value="High mobility group box domain"/>
    <property type="match status" value="1"/>
</dbReference>
<dbReference type="EMBL" id="CAJVPP010000034">
    <property type="protein sequence ID" value="CAG8436304.1"/>
    <property type="molecule type" value="Genomic_DNA"/>
</dbReference>